<dbReference type="Proteomes" id="UP001164929">
    <property type="component" value="Chromosome 1"/>
</dbReference>
<dbReference type="InterPro" id="IPR045163">
    <property type="entry name" value="Focadhesin/RST1"/>
</dbReference>
<proteinExistence type="predicted"/>
<feature type="domain" description="DUF3730" evidence="1">
    <location>
        <begin position="13"/>
        <end position="122"/>
    </location>
</feature>
<comment type="caution">
    <text evidence="2">The sequence shown here is derived from an EMBL/GenBank/DDBJ whole genome shotgun (WGS) entry which is preliminary data.</text>
</comment>
<dbReference type="AlphaFoldDB" id="A0AAD6RS37"/>
<dbReference type="InterPro" id="IPR022542">
    <property type="entry name" value="FOCAD/RST1_DUF3730"/>
</dbReference>
<reference evidence="2 3" key="1">
    <citation type="journal article" date="2023" name="Mol. Ecol. Resour.">
        <title>Chromosome-level genome assembly of a triploid poplar Populus alba 'Berolinensis'.</title>
        <authorList>
            <person name="Chen S."/>
            <person name="Yu Y."/>
            <person name="Wang X."/>
            <person name="Wang S."/>
            <person name="Zhang T."/>
            <person name="Zhou Y."/>
            <person name="He R."/>
            <person name="Meng N."/>
            <person name="Wang Y."/>
            <person name="Liu W."/>
            <person name="Liu Z."/>
            <person name="Liu J."/>
            <person name="Guo Q."/>
            <person name="Huang H."/>
            <person name="Sederoff R.R."/>
            <person name="Wang G."/>
            <person name="Qu G."/>
            <person name="Chen S."/>
        </authorList>
    </citation>
    <scope>NUCLEOTIDE SEQUENCE [LARGE SCALE GENOMIC DNA]</scope>
    <source>
        <strain evidence="2">SC-2020</strain>
    </source>
</reference>
<keyword evidence="3" id="KW-1185">Reference proteome</keyword>
<accession>A0AAD6RS37</accession>
<gene>
    <name evidence="2" type="ORF">NC653_003615</name>
</gene>
<evidence type="ECO:0000313" key="3">
    <source>
        <dbReference type="Proteomes" id="UP001164929"/>
    </source>
</evidence>
<sequence length="173" mass="19534">MILSSRTEVFSLNWFQQVLLFLGQNRRLGMVEICEFLRPFLNFSILRVPFSNSSSSLFARQLISSMAFRFVVSFPDEAIPVLKLLIGCLKHASLKNSDELKNSYYFLESIVDAYTVVLRHLVGTGLVCFSMQASAQSVVSFVHYGTGLLRLNCLVWKLSDAILSFIDVSSWAC</sequence>
<name>A0AAD6RS37_9ROSI</name>
<dbReference type="EMBL" id="JAQIZT010000001">
    <property type="protein sequence ID" value="KAJ7014039.1"/>
    <property type="molecule type" value="Genomic_DNA"/>
</dbReference>
<dbReference type="Pfam" id="PF12530">
    <property type="entry name" value="DUF3730"/>
    <property type="match status" value="1"/>
</dbReference>
<dbReference type="PANTHER" id="PTHR16212:SF4">
    <property type="entry name" value="FOCADHESIN"/>
    <property type="match status" value="1"/>
</dbReference>
<evidence type="ECO:0000259" key="1">
    <source>
        <dbReference type="Pfam" id="PF12530"/>
    </source>
</evidence>
<dbReference type="GO" id="GO:0060147">
    <property type="term" value="P:regulation of post-transcriptional gene silencing"/>
    <property type="evidence" value="ECO:0007669"/>
    <property type="project" value="InterPro"/>
</dbReference>
<evidence type="ECO:0000313" key="2">
    <source>
        <dbReference type="EMBL" id="KAJ7014039.1"/>
    </source>
</evidence>
<dbReference type="PANTHER" id="PTHR16212">
    <property type="entry name" value="FOCADHESIN FAMILY MEMBER"/>
    <property type="match status" value="1"/>
</dbReference>
<protein>
    <recommendedName>
        <fullName evidence="1">DUF3730 domain-containing protein</fullName>
    </recommendedName>
</protein>
<organism evidence="2 3">
    <name type="scientific">Populus alba x Populus x berolinensis</name>
    <dbReference type="NCBI Taxonomy" id="444605"/>
    <lineage>
        <taxon>Eukaryota</taxon>
        <taxon>Viridiplantae</taxon>
        <taxon>Streptophyta</taxon>
        <taxon>Embryophyta</taxon>
        <taxon>Tracheophyta</taxon>
        <taxon>Spermatophyta</taxon>
        <taxon>Magnoliopsida</taxon>
        <taxon>eudicotyledons</taxon>
        <taxon>Gunneridae</taxon>
        <taxon>Pentapetalae</taxon>
        <taxon>rosids</taxon>
        <taxon>fabids</taxon>
        <taxon>Malpighiales</taxon>
        <taxon>Salicaceae</taxon>
        <taxon>Saliceae</taxon>
        <taxon>Populus</taxon>
    </lineage>
</organism>